<name>A0A0W0W3I1_9GAMM</name>
<dbReference type="NCBIfam" id="TIGR02523">
    <property type="entry name" value="type_IV_pilV"/>
    <property type="match status" value="1"/>
</dbReference>
<reference evidence="2 3" key="1">
    <citation type="submission" date="2015-11" db="EMBL/GenBank/DDBJ databases">
        <title>Genomic analysis of 38 Legionella species identifies large and diverse effector repertoires.</title>
        <authorList>
            <person name="Burstein D."/>
            <person name="Amaro F."/>
            <person name="Zusman T."/>
            <person name="Lifshitz Z."/>
            <person name="Cohen O."/>
            <person name="Gilbert J.A."/>
            <person name="Pupko T."/>
            <person name="Shuman H.A."/>
            <person name="Segal G."/>
        </authorList>
    </citation>
    <scope>NUCLEOTIDE SEQUENCE [LARGE SCALE GENOMIC DNA]</scope>
    <source>
        <strain evidence="2 3">Bercovier 4</strain>
    </source>
</reference>
<keyword evidence="1" id="KW-1133">Transmembrane helix</keyword>
<keyword evidence="1" id="KW-0472">Membrane</keyword>
<keyword evidence="3" id="KW-1185">Reference proteome</keyword>
<proteinExistence type="predicted"/>
<dbReference type="PATRIC" id="fig|454.4.peg.1198"/>
<accession>A0A0W0W3I1</accession>
<dbReference type="InterPro" id="IPR013362">
    <property type="entry name" value="Pilus_4_PilV"/>
</dbReference>
<dbReference type="EMBL" id="LNYH01000052">
    <property type="protein sequence ID" value="KTD26904.1"/>
    <property type="molecule type" value="Genomic_DNA"/>
</dbReference>
<protein>
    <submittedName>
        <fullName evidence="2">Pre-pilin leader sequence (PilV)</fullName>
    </submittedName>
</protein>
<gene>
    <name evidence="2" type="ORF">Lisr_1115</name>
</gene>
<feature type="transmembrane region" description="Helical" evidence="1">
    <location>
        <begin position="12"/>
        <end position="32"/>
    </location>
</feature>
<comment type="caution">
    <text evidence="2">The sequence shown here is derived from an EMBL/GenBank/DDBJ whole genome shotgun (WGS) entry which is preliminary data.</text>
</comment>
<dbReference type="AlphaFoldDB" id="A0A0W0W3I1"/>
<dbReference type="InterPro" id="IPR012902">
    <property type="entry name" value="N_methyl_site"/>
</dbReference>
<dbReference type="NCBIfam" id="TIGR02532">
    <property type="entry name" value="IV_pilin_GFxxxE"/>
    <property type="match status" value="1"/>
</dbReference>
<evidence type="ECO:0000256" key="1">
    <source>
        <dbReference type="SAM" id="Phobius"/>
    </source>
</evidence>
<dbReference type="Proteomes" id="UP000054761">
    <property type="component" value="Unassembled WGS sequence"/>
</dbReference>
<organism evidence="2 3">
    <name type="scientific">Legionella israelensis</name>
    <dbReference type="NCBI Taxonomy" id="454"/>
    <lineage>
        <taxon>Bacteria</taxon>
        <taxon>Pseudomonadati</taxon>
        <taxon>Pseudomonadota</taxon>
        <taxon>Gammaproteobacteria</taxon>
        <taxon>Legionellales</taxon>
        <taxon>Legionellaceae</taxon>
        <taxon>Legionella</taxon>
    </lineage>
</organism>
<dbReference type="OrthoDB" id="8547299at2"/>
<evidence type="ECO:0000313" key="2">
    <source>
        <dbReference type="EMBL" id="KTD26904.1"/>
    </source>
</evidence>
<keyword evidence="1" id="KW-0812">Transmembrane</keyword>
<dbReference type="RefSeq" id="WP_082636509.1">
    <property type="nucleotide sequence ID" value="NZ_CAAAJA010000001.1"/>
</dbReference>
<dbReference type="STRING" id="454.Lisr_1115"/>
<dbReference type="Pfam" id="PF07963">
    <property type="entry name" value="N_methyl"/>
    <property type="match status" value="1"/>
</dbReference>
<evidence type="ECO:0000313" key="3">
    <source>
        <dbReference type="Proteomes" id="UP000054761"/>
    </source>
</evidence>
<sequence length="157" mass="16869">MNLRNQQKGTTLIEVLVSVVVIAIGLLGIAALQGHSTRYNHSAHLRSIAISQVNNMVDRMYANLEGVETGHYNNITGIPPDPNCTTCTLSQIAQRDTNQWNTTNAQLLPSGQGTVTVNGNRHIITLRWDGNRTGATGTGCSGNAAIDLSCFIVEVQL</sequence>